<accession>A0A376BTU2</accession>
<dbReference type="RefSeq" id="WP_051968658.1">
    <property type="nucleotide sequence ID" value="NZ_CP091519.2"/>
</dbReference>
<dbReference type="EMBL" id="UFSO01000003">
    <property type="protein sequence ID" value="SSY80258.1"/>
    <property type="molecule type" value="Genomic_DNA"/>
</dbReference>
<gene>
    <name evidence="1" type="ORF">NCTC10283_01812</name>
</gene>
<name>A0A376BTU2_9NEIS</name>
<dbReference type="STRING" id="1120980.GCA_000745955_00068"/>
<organism evidence="1 2">
    <name type="scientific">Alysiella crassa</name>
    <dbReference type="NCBI Taxonomy" id="153491"/>
    <lineage>
        <taxon>Bacteria</taxon>
        <taxon>Pseudomonadati</taxon>
        <taxon>Pseudomonadota</taxon>
        <taxon>Betaproteobacteria</taxon>
        <taxon>Neisseriales</taxon>
        <taxon>Neisseriaceae</taxon>
        <taxon>Alysiella</taxon>
    </lineage>
</organism>
<dbReference type="SUPFAM" id="SSF48452">
    <property type="entry name" value="TPR-like"/>
    <property type="match status" value="1"/>
</dbReference>
<dbReference type="Proteomes" id="UP000254209">
    <property type="component" value="Unassembled WGS sequence"/>
</dbReference>
<reference evidence="1 2" key="1">
    <citation type="submission" date="2018-06" db="EMBL/GenBank/DDBJ databases">
        <authorList>
            <consortium name="Pathogen Informatics"/>
            <person name="Doyle S."/>
        </authorList>
    </citation>
    <scope>NUCLEOTIDE SEQUENCE [LARGE SCALE GENOMIC DNA]</scope>
    <source>
        <strain evidence="1 2">NCTC10283</strain>
    </source>
</reference>
<dbReference type="Gene3D" id="1.25.40.10">
    <property type="entry name" value="Tetratricopeptide repeat domain"/>
    <property type="match status" value="1"/>
</dbReference>
<protein>
    <recommendedName>
        <fullName evidence="3">Tetratricopeptide repeat protein</fullName>
    </recommendedName>
</protein>
<proteinExistence type="predicted"/>
<dbReference type="AlphaFoldDB" id="A0A376BTU2"/>
<evidence type="ECO:0000313" key="1">
    <source>
        <dbReference type="EMBL" id="SSY80258.1"/>
    </source>
</evidence>
<evidence type="ECO:0000313" key="2">
    <source>
        <dbReference type="Proteomes" id="UP000254209"/>
    </source>
</evidence>
<dbReference type="OrthoDB" id="7278101at2"/>
<keyword evidence="2" id="KW-1185">Reference proteome</keyword>
<dbReference type="InterPro" id="IPR011990">
    <property type="entry name" value="TPR-like_helical_dom_sf"/>
</dbReference>
<evidence type="ECO:0008006" key="3">
    <source>
        <dbReference type="Google" id="ProtNLM"/>
    </source>
</evidence>
<sequence>MNVLSQTEIVALIDKKDYRAAMDLCLQNLAQQPDCFASLSNAATSALLLNEYDKAIDFALKILPIKQDLINAYDVLSHAYGCKLDWWRSSRYGAESLRLRDMEIVSKYAQLPELPDENIRQPEKRHLQIISFSLYGNDSSYVETAVLNAELAPQIYPDWVCRFYVDETVSPIAITRLLQAGAQVVHIPDNIRHWAKTMWRFLPLTENDVARVIFRDADSVISQREAKAVRDWVASGKMFHLLRDGGSHTELILAGLWGAVGGAIPDFHNRINHYLNNVPVHPRFADQYFLREHVWLFARQSVCTHDRIFGFAGSLDFPADTFSNFEITHVGKDEGDYPVIINMDKPDGTEIDWTLRSRVSPLWNEDYSLNVLPEMRKICTYRAVLRDGKAVAHIPQRYHQGMGELGHTVVDVHLVGENYTPDEFTVNIDKPDGTAYTCVVRSQLPPVPDERGYYQFAPEREVLRFHATVQNGKFSHRLPESQYFGLNNQGLTEISLYDN</sequence>